<evidence type="ECO:0000256" key="9">
    <source>
        <dbReference type="SAM" id="MobiDB-lite"/>
    </source>
</evidence>
<comment type="function">
    <text evidence="7">Responsible for the coupling of flagellin expression to flagellar assembly by preventing expression of the flagellin genes when a component of the middle class of proteins is defective. It negatively regulates flagellar genes by inhibiting the activity of FliA by directly binding to FliA.</text>
</comment>
<keyword evidence="4" id="KW-1005">Bacterial flagellum biogenesis</keyword>
<feature type="compositionally biased region" description="Low complexity" evidence="9">
    <location>
        <begin position="25"/>
        <end position="34"/>
    </location>
</feature>
<evidence type="ECO:0000259" key="10">
    <source>
        <dbReference type="Pfam" id="PF04316"/>
    </source>
</evidence>
<keyword evidence="5" id="KW-0805">Transcription regulation</keyword>
<sequence length="100" mass="10552">MKIEEYTAQATVLPQALPAKTEQSANAAQTDAAAKQPKSKDKVQLSGMSPISVDTREQDVARAQRVEAIKASVSAGKYQVPARAVAESMISKIAGSGTRH</sequence>
<dbReference type="RefSeq" id="WP_199386887.1">
    <property type="nucleotide sequence ID" value="NZ_JAEMHM010000028.1"/>
</dbReference>
<dbReference type="AlphaFoldDB" id="A0A8J7S8R2"/>
<evidence type="ECO:0000256" key="5">
    <source>
        <dbReference type="ARBA" id="ARBA00023015"/>
    </source>
</evidence>
<reference evidence="11" key="1">
    <citation type="submission" date="2020-12" db="EMBL/GenBank/DDBJ databases">
        <title>Geomonas sp. Red875, isolated from river sediment.</title>
        <authorList>
            <person name="Xu Z."/>
            <person name="Zhang Z."/>
            <person name="Masuda Y."/>
            <person name="Itoh H."/>
            <person name="Senoo K."/>
        </authorList>
    </citation>
    <scope>NUCLEOTIDE SEQUENCE</scope>
    <source>
        <strain evidence="11">Red875</strain>
    </source>
</reference>
<dbReference type="SUPFAM" id="SSF101498">
    <property type="entry name" value="Anti-sigma factor FlgM"/>
    <property type="match status" value="1"/>
</dbReference>
<evidence type="ECO:0000256" key="2">
    <source>
        <dbReference type="ARBA" id="ARBA00017823"/>
    </source>
</evidence>
<evidence type="ECO:0000256" key="6">
    <source>
        <dbReference type="ARBA" id="ARBA00023163"/>
    </source>
</evidence>
<dbReference type="InterPro" id="IPR035890">
    <property type="entry name" value="Anti-sigma-28_factor_FlgM_sf"/>
</dbReference>
<organism evidence="11 12">
    <name type="scientific">Geomesophilobacter sediminis</name>
    <dbReference type="NCBI Taxonomy" id="2798584"/>
    <lineage>
        <taxon>Bacteria</taxon>
        <taxon>Pseudomonadati</taxon>
        <taxon>Thermodesulfobacteriota</taxon>
        <taxon>Desulfuromonadia</taxon>
        <taxon>Geobacterales</taxon>
        <taxon>Geobacteraceae</taxon>
        <taxon>Geomesophilobacter</taxon>
    </lineage>
</organism>
<dbReference type="Proteomes" id="UP000636888">
    <property type="component" value="Unassembled WGS sequence"/>
</dbReference>
<evidence type="ECO:0000313" key="12">
    <source>
        <dbReference type="Proteomes" id="UP000636888"/>
    </source>
</evidence>
<keyword evidence="11" id="KW-0969">Cilium</keyword>
<evidence type="ECO:0000256" key="4">
    <source>
        <dbReference type="ARBA" id="ARBA00022795"/>
    </source>
</evidence>
<keyword evidence="12" id="KW-1185">Reference proteome</keyword>
<dbReference type="GO" id="GO:0044781">
    <property type="term" value="P:bacterial-type flagellum organization"/>
    <property type="evidence" value="ECO:0007669"/>
    <property type="project" value="UniProtKB-KW"/>
</dbReference>
<accession>A0A8J7S8R2</accession>
<name>A0A8J7S8R2_9BACT</name>
<evidence type="ECO:0000256" key="3">
    <source>
        <dbReference type="ARBA" id="ARBA00022491"/>
    </source>
</evidence>
<proteinExistence type="inferred from homology"/>
<comment type="similarity">
    <text evidence="1">Belongs to the FlgM family.</text>
</comment>
<dbReference type="InterPro" id="IPR031316">
    <property type="entry name" value="FlgM_C"/>
</dbReference>
<dbReference type="EMBL" id="JAEMHM010000028">
    <property type="protein sequence ID" value="MBJ6727747.1"/>
    <property type="molecule type" value="Genomic_DNA"/>
</dbReference>
<dbReference type="InterPro" id="IPR007412">
    <property type="entry name" value="FlgM"/>
</dbReference>
<comment type="caution">
    <text evidence="11">The sequence shown here is derived from an EMBL/GenBank/DDBJ whole genome shotgun (WGS) entry which is preliminary data.</text>
</comment>
<feature type="region of interest" description="Disordered" evidence="9">
    <location>
        <begin position="20"/>
        <end position="52"/>
    </location>
</feature>
<evidence type="ECO:0000313" key="11">
    <source>
        <dbReference type="EMBL" id="MBJ6727747.1"/>
    </source>
</evidence>
<protein>
    <recommendedName>
        <fullName evidence="2">Negative regulator of flagellin synthesis</fullName>
    </recommendedName>
    <alternativeName>
        <fullName evidence="8">Anti-sigma-28 factor</fullName>
    </alternativeName>
</protein>
<gene>
    <name evidence="11" type="primary">flgM</name>
    <name evidence="11" type="ORF">JFN93_23815</name>
</gene>
<evidence type="ECO:0000256" key="8">
    <source>
        <dbReference type="ARBA" id="ARBA00030117"/>
    </source>
</evidence>
<dbReference type="NCBIfam" id="TIGR03824">
    <property type="entry name" value="FlgM_jcvi"/>
    <property type="match status" value="1"/>
</dbReference>
<keyword evidence="11" id="KW-0966">Cell projection</keyword>
<feature type="domain" description="Anti-sigma-28 factor FlgM C-terminal" evidence="10">
    <location>
        <begin position="41"/>
        <end position="90"/>
    </location>
</feature>
<evidence type="ECO:0000256" key="7">
    <source>
        <dbReference type="ARBA" id="ARBA00024739"/>
    </source>
</evidence>
<dbReference type="Pfam" id="PF04316">
    <property type="entry name" value="FlgM"/>
    <property type="match status" value="1"/>
</dbReference>
<keyword evidence="6" id="KW-0804">Transcription</keyword>
<dbReference type="GO" id="GO:0045892">
    <property type="term" value="P:negative regulation of DNA-templated transcription"/>
    <property type="evidence" value="ECO:0007669"/>
    <property type="project" value="InterPro"/>
</dbReference>
<keyword evidence="11" id="KW-0282">Flagellum</keyword>
<evidence type="ECO:0000256" key="1">
    <source>
        <dbReference type="ARBA" id="ARBA00005322"/>
    </source>
</evidence>
<keyword evidence="3" id="KW-0678">Repressor</keyword>